<name>A0A7M1S0U7_9CAUD</name>
<organism evidence="1 2">
    <name type="scientific">uncultured phage cr116_1</name>
    <dbReference type="NCBI Taxonomy" id="2772073"/>
    <lineage>
        <taxon>Viruses</taxon>
        <taxon>Duplodnaviria</taxon>
        <taxon>Heunggongvirae</taxon>
        <taxon>Uroviricota</taxon>
        <taxon>Caudoviricetes</taxon>
        <taxon>Crassvirales</taxon>
        <taxon>Steigviridae</taxon>
        <taxon>Asinivirinae</taxon>
        <taxon>Pamirivirus</taxon>
        <taxon>Pamirivirus faecium</taxon>
    </lineage>
</organism>
<protein>
    <submittedName>
        <fullName evidence="1">Putative 10kDa chaperonin</fullName>
    </submittedName>
</protein>
<proteinExistence type="predicted"/>
<dbReference type="Proteomes" id="UP000593686">
    <property type="component" value="Genome"/>
</dbReference>
<reference evidence="1 2" key="1">
    <citation type="submission" date="2020-07" db="EMBL/GenBank/DDBJ databases">
        <title>Taxonomic proposal: Crassvirales, a new order of highly abundant and diverse bacterial viruses.</title>
        <authorList>
            <person name="Shkoporov A.N."/>
            <person name="Stockdale S.R."/>
            <person name="Guerin E."/>
            <person name="Ross R.P."/>
            <person name="Hill C."/>
        </authorList>
    </citation>
    <scope>NUCLEOTIDE SEQUENCE [LARGE SCALE GENOMIC DNA]</scope>
</reference>
<dbReference type="RefSeq" id="YP_010111597.1">
    <property type="nucleotide sequence ID" value="NC_055882.1"/>
</dbReference>
<dbReference type="GO" id="GO:0006457">
    <property type="term" value="P:protein folding"/>
    <property type="evidence" value="ECO:0007669"/>
    <property type="project" value="InterPro"/>
</dbReference>
<evidence type="ECO:0000313" key="1">
    <source>
        <dbReference type="EMBL" id="QOR59439.1"/>
    </source>
</evidence>
<accession>A0A7M1S0U7</accession>
<dbReference type="KEGG" id="vg:65130001"/>
<dbReference type="GeneID" id="65130001"/>
<sequence length="140" mass="15892">MLKINSIKPLFNKIVTTCDTYESDKTKGGIIIKTDGTIKEYQRVEAIGSTVRDIKVGDLVLINPKRYIVPQHKEKRDESLKGVIGDELTMGVNFPMVEYGGKRHLLIYDQDIDYIIDGEEVKDEQPKSSLILPEDKKIIV</sequence>
<keyword evidence="2" id="KW-1185">Reference proteome</keyword>
<dbReference type="Gene3D" id="2.30.33.40">
    <property type="entry name" value="GroES chaperonin"/>
    <property type="match status" value="1"/>
</dbReference>
<dbReference type="EMBL" id="MT774389">
    <property type="protein sequence ID" value="QOR59439.1"/>
    <property type="molecule type" value="Genomic_DNA"/>
</dbReference>
<dbReference type="InterPro" id="IPR037124">
    <property type="entry name" value="Chaperonin_GroES_sf"/>
</dbReference>
<evidence type="ECO:0000313" key="2">
    <source>
        <dbReference type="Proteomes" id="UP000593686"/>
    </source>
</evidence>